<keyword evidence="1" id="KW-0732">Signal</keyword>
<feature type="signal peptide" evidence="1">
    <location>
        <begin position="1"/>
        <end position="31"/>
    </location>
</feature>
<gene>
    <name evidence="3" type="ORF">AB0T83_03110</name>
</gene>
<evidence type="ECO:0000313" key="3">
    <source>
        <dbReference type="EMBL" id="MEV8465771.1"/>
    </source>
</evidence>
<accession>A0ABV3L2N9</accession>
<evidence type="ECO:0000259" key="2">
    <source>
        <dbReference type="SMART" id="SM00287"/>
    </source>
</evidence>
<dbReference type="InterPro" id="IPR003646">
    <property type="entry name" value="SH3-like_bac-type"/>
</dbReference>
<dbReference type="PANTHER" id="PTHR34408:SF1">
    <property type="entry name" value="GLYCOSYL HYDROLASE FAMILY 19 DOMAIN-CONTAINING PROTEIN HI_1415"/>
    <property type="match status" value="1"/>
</dbReference>
<organism evidence="3 4">
    <name type="scientific">Meridianimarinicoccus marinus</name>
    <dbReference type="NCBI Taxonomy" id="3231483"/>
    <lineage>
        <taxon>Bacteria</taxon>
        <taxon>Pseudomonadati</taxon>
        <taxon>Pseudomonadota</taxon>
        <taxon>Alphaproteobacteria</taxon>
        <taxon>Rhodobacterales</taxon>
        <taxon>Paracoccaceae</taxon>
        <taxon>Meridianimarinicoccus</taxon>
    </lineage>
</organism>
<dbReference type="PANTHER" id="PTHR34408">
    <property type="entry name" value="FAMILY PROTEIN, PUTATIVE-RELATED"/>
    <property type="match status" value="1"/>
</dbReference>
<evidence type="ECO:0000313" key="4">
    <source>
        <dbReference type="Proteomes" id="UP001553161"/>
    </source>
</evidence>
<dbReference type="RefSeq" id="WP_366191459.1">
    <property type="nucleotide sequence ID" value="NZ_JBFBVU010000002.1"/>
</dbReference>
<feature type="domain" description="SH3b" evidence="2">
    <location>
        <begin position="43"/>
        <end position="106"/>
    </location>
</feature>
<dbReference type="EMBL" id="JBFBVU010000002">
    <property type="protein sequence ID" value="MEV8465771.1"/>
    <property type="molecule type" value="Genomic_DNA"/>
</dbReference>
<keyword evidence="4" id="KW-1185">Reference proteome</keyword>
<feature type="chain" id="PRO_5045060431" evidence="1">
    <location>
        <begin position="32"/>
        <end position="178"/>
    </location>
</feature>
<dbReference type="SMART" id="SM00287">
    <property type="entry name" value="SH3b"/>
    <property type="match status" value="2"/>
</dbReference>
<dbReference type="InterPro" id="IPR052354">
    <property type="entry name" value="Cell_Wall_Dynamics_Protein"/>
</dbReference>
<comment type="caution">
    <text evidence="3">The sequence shown here is derived from an EMBL/GenBank/DDBJ whole genome shotgun (WGS) entry which is preliminary data.</text>
</comment>
<feature type="domain" description="SH3b" evidence="2">
    <location>
        <begin position="107"/>
        <end position="168"/>
    </location>
</feature>
<evidence type="ECO:0000256" key="1">
    <source>
        <dbReference type="SAM" id="SignalP"/>
    </source>
</evidence>
<dbReference type="Proteomes" id="UP001553161">
    <property type="component" value="Unassembled WGS sequence"/>
</dbReference>
<sequence>MSKHWRQTPWRKAMAVISTMMVMALASGAGAERLGPVTNLPIPRFVSIKTNEANIRRGPSTTHRIDWVFRHQGMPVIVTGEYGHWRRVVDRDGVGGWIHYALLSGTRTVIVDADEVFLRSQPSPNAKVKARAEKGVIARLGDCESDWCEIRADGYRGWVAADALWGLDVNDVRGAPED</sequence>
<reference evidence="3 4" key="1">
    <citation type="submission" date="2024-07" db="EMBL/GenBank/DDBJ databases">
        <authorList>
            <person name="Kang M."/>
        </authorList>
    </citation>
    <scope>NUCLEOTIDE SEQUENCE [LARGE SCALE GENOMIC DNA]</scope>
    <source>
        <strain evidence="3 4">DFM31</strain>
    </source>
</reference>
<dbReference type="InterPro" id="IPR010466">
    <property type="entry name" value="DUF1058"/>
</dbReference>
<protein>
    <submittedName>
        <fullName evidence="3">SH3 domain-containing protein</fullName>
    </submittedName>
</protein>
<name>A0ABV3L2N9_9RHOB</name>
<dbReference type="Gene3D" id="2.30.30.40">
    <property type="entry name" value="SH3 Domains"/>
    <property type="match status" value="2"/>
</dbReference>
<proteinExistence type="predicted"/>
<dbReference type="Pfam" id="PF06347">
    <property type="entry name" value="SH3_4"/>
    <property type="match status" value="2"/>
</dbReference>